<evidence type="ECO:0000256" key="1">
    <source>
        <dbReference type="ARBA" id="ARBA00004651"/>
    </source>
</evidence>
<dbReference type="Pfam" id="PF03788">
    <property type="entry name" value="LrgA"/>
    <property type="match status" value="1"/>
</dbReference>
<evidence type="ECO:0000313" key="8">
    <source>
        <dbReference type="EMBL" id="QFY58502.1"/>
    </source>
</evidence>
<gene>
    <name evidence="7" type="ORF">CO192_12425</name>
    <name evidence="8" type="ORF">EAO82_20370</name>
</gene>
<evidence type="ECO:0000313" key="7">
    <source>
        <dbReference type="EMBL" id="PCC99124.1"/>
    </source>
</evidence>
<dbReference type="AlphaFoldDB" id="A0AA91Z5Y6"/>
<reference evidence="7 9" key="1">
    <citation type="submission" date="2017-09" db="EMBL/GenBank/DDBJ databases">
        <title>Bacterial and phytoplankton interrelationship in Kongsfjorden, an Arctic fjord.</title>
        <authorList>
            <person name="Sinha R."/>
            <person name="Krishnan K."/>
        </authorList>
    </citation>
    <scope>NUCLEOTIDE SEQUENCE [LARGE SCALE GENOMIC DNA]</scope>
    <source>
        <strain evidence="7 9">58</strain>
    </source>
</reference>
<sequence>MNIGALLWLMALQVLGSIISFLILPWLPGPIIGMLLLVIGLVLLGGVPDSLERTAAVLLKYLPLLLVVPASGIVLSHQQLAQDALPIAGALVGSLLVAIPVCGRLLQWLVRRQEAR</sequence>
<feature type="transmembrane region" description="Helical" evidence="6">
    <location>
        <begin position="57"/>
        <end position="75"/>
    </location>
</feature>
<reference evidence="8 10" key="2">
    <citation type="submission" date="2018-10" db="EMBL/GenBank/DDBJ databases">
        <title>Complete genome sequence of Pseudomonas pelagia strain Kongs-67.</title>
        <authorList>
            <person name="Sinha R.K."/>
            <person name="Krishnan K."/>
        </authorList>
    </citation>
    <scope>NUCLEOTIDE SEQUENCE [LARGE SCALE GENOMIC DNA]</scope>
    <source>
        <strain evidence="8 10">Kongs-67</strain>
    </source>
</reference>
<dbReference type="Proteomes" id="UP000243750">
    <property type="component" value="Unassembled WGS sequence"/>
</dbReference>
<dbReference type="EMBL" id="CP033116">
    <property type="protein sequence ID" value="QFY58502.1"/>
    <property type="molecule type" value="Genomic_DNA"/>
</dbReference>
<keyword evidence="3 6" id="KW-0812">Transmembrane</keyword>
<organism evidence="7 9">
    <name type="scientific">Halopseudomonas pelagia</name>
    <dbReference type="NCBI Taxonomy" id="553151"/>
    <lineage>
        <taxon>Bacteria</taxon>
        <taxon>Pseudomonadati</taxon>
        <taxon>Pseudomonadota</taxon>
        <taxon>Gammaproteobacteria</taxon>
        <taxon>Pseudomonadales</taxon>
        <taxon>Pseudomonadaceae</taxon>
        <taxon>Halopseudomonas</taxon>
    </lineage>
</organism>
<dbReference type="EMBL" id="NWMT01000142">
    <property type="protein sequence ID" value="PCC99124.1"/>
    <property type="molecule type" value="Genomic_DNA"/>
</dbReference>
<protein>
    <submittedName>
        <fullName evidence="7">CidA/LrgA family protein</fullName>
    </submittedName>
</protein>
<name>A0AA91Z5Y6_9GAMM</name>
<dbReference type="InterPro" id="IPR005538">
    <property type="entry name" value="LrgA/CidA"/>
</dbReference>
<evidence type="ECO:0000256" key="2">
    <source>
        <dbReference type="ARBA" id="ARBA00022475"/>
    </source>
</evidence>
<evidence type="ECO:0000256" key="5">
    <source>
        <dbReference type="ARBA" id="ARBA00023136"/>
    </source>
</evidence>
<evidence type="ECO:0000313" key="9">
    <source>
        <dbReference type="Proteomes" id="UP000243750"/>
    </source>
</evidence>
<proteinExistence type="predicted"/>
<keyword evidence="4 6" id="KW-1133">Transmembrane helix</keyword>
<keyword evidence="10" id="KW-1185">Reference proteome</keyword>
<feature type="transmembrane region" description="Helical" evidence="6">
    <location>
        <begin position="26"/>
        <end position="45"/>
    </location>
</feature>
<dbReference type="GO" id="GO:0005886">
    <property type="term" value="C:plasma membrane"/>
    <property type="evidence" value="ECO:0007669"/>
    <property type="project" value="UniProtKB-SubCell"/>
</dbReference>
<dbReference type="Proteomes" id="UP000344571">
    <property type="component" value="Chromosome"/>
</dbReference>
<dbReference type="PANTHER" id="PTHR33931:SF2">
    <property type="entry name" value="HOLIN-LIKE PROTEIN CIDA"/>
    <property type="match status" value="1"/>
</dbReference>
<evidence type="ECO:0000256" key="3">
    <source>
        <dbReference type="ARBA" id="ARBA00022692"/>
    </source>
</evidence>
<dbReference type="PANTHER" id="PTHR33931">
    <property type="entry name" value="HOLIN-LIKE PROTEIN CIDA-RELATED"/>
    <property type="match status" value="1"/>
</dbReference>
<comment type="subcellular location">
    <subcellularLocation>
        <location evidence="1">Cell membrane</location>
        <topology evidence="1">Multi-pass membrane protein</topology>
    </subcellularLocation>
</comment>
<keyword evidence="5 6" id="KW-0472">Membrane</keyword>
<evidence type="ECO:0000313" key="10">
    <source>
        <dbReference type="Proteomes" id="UP000344571"/>
    </source>
</evidence>
<evidence type="ECO:0000256" key="4">
    <source>
        <dbReference type="ARBA" id="ARBA00022989"/>
    </source>
</evidence>
<accession>A0AA91Z5Y6</accession>
<keyword evidence="2" id="KW-1003">Cell membrane</keyword>
<feature type="transmembrane region" description="Helical" evidence="6">
    <location>
        <begin position="87"/>
        <end position="106"/>
    </location>
</feature>
<evidence type="ECO:0000256" key="6">
    <source>
        <dbReference type="SAM" id="Phobius"/>
    </source>
</evidence>